<feature type="compositionally biased region" description="Polar residues" evidence="3">
    <location>
        <begin position="217"/>
        <end position="228"/>
    </location>
</feature>
<feature type="compositionally biased region" description="Acidic residues" evidence="3">
    <location>
        <begin position="178"/>
        <end position="188"/>
    </location>
</feature>
<feature type="compositionally biased region" description="Basic residues" evidence="3">
    <location>
        <begin position="283"/>
        <end position="298"/>
    </location>
</feature>
<dbReference type="InterPro" id="IPR040880">
    <property type="entry name" value="DUF5604"/>
</dbReference>
<keyword evidence="2" id="KW-0539">Nucleus</keyword>
<reference evidence="5 6" key="1">
    <citation type="submission" date="2024-01" db="EMBL/GenBank/DDBJ databases">
        <authorList>
            <person name="Alioto T."/>
            <person name="Alioto T."/>
            <person name="Gomez Garrido J."/>
        </authorList>
    </citation>
    <scope>NUCLEOTIDE SEQUENCE [LARGE SCALE GENOMIC DNA]</scope>
</reference>
<feature type="compositionally biased region" description="Polar residues" evidence="3">
    <location>
        <begin position="299"/>
        <end position="384"/>
    </location>
</feature>
<dbReference type="Gene3D" id="2.30.30.140">
    <property type="match status" value="2"/>
</dbReference>
<comment type="caution">
    <text evidence="5">The sequence shown here is derived from an EMBL/GenBank/DDBJ whole genome shotgun (WGS) entry which is preliminary data.</text>
</comment>
<gene>
    <name evidence="5" type="ORF">FSCOSCO3_A034459</name>
</gene>
<evidence type="ECO:0000256" key="1">
    <source>
        <dbReference type="ARBA" id="ARBA00004123"/>
    </source>
</evidence>
<feature type="region of interest" description="Disordered" evidence="3">
    <location>
        <begin position="152"/>
        <end position="384"/>
    </location>
</feature>
<dbReference type="InterPro" id="IPR051516">
    <property type="entry name" value="SETDB_methyltransferase"/>
</dbReference>
<dbReference type="EMBL" id="CAWUFR010000001">
    <property type="protein sequence ID" value="CAK6949219.1"/>
    <property type="molecule type" value="Genomic_DNA"/>
</dbReference>
<accession>A0AAV1MR82</accession>
<comment type="subcellular location">
    <subcellularLocation>
        <location evidence="1">Nucleus</location>
    </subcellularLocation>
</comment>
<dbReference type="Proteomes" id="UP001314229">
    <property type="component" value="Unassembled WGS sequence"/>
</dbReference>
<name>A0AAV1MR82_SCOSC</name>
<feature type="compositionally biased region" description="Polar residues" evidence="3">
    <location>
        <begin position="88"/>
        <end position="107"/>
    </location>
</feature>
<dbReference type="GO" id="GO:0005634">
    <property type="term" value="C:nucleus"/>
    <property type="evidence" value="ECO:0007669"/>
    <property type="project" value="UniProtKB-SubCell"/>
</dbReference>
<dbReference type="AlphaFoldDB" id="A0AAV1MR82"/>
<sequence length="612" mass="68164">MEEDEIEMTREELQMWIRDRVKKMELISPEVLNKCDLLQSLLIRKEVQVTNFLKLCESVRACEETVKKLYSVLQWEYRERDSGDDDNTAGSGNIPSSPCNSVHSETQVPRPPASPKRQDSANLNEDKCKKSCLGLQRKPVVVLTRLPRCKIDALRPPTPQNQYSEHESSCSHPTSSDVEWEPEDDSADSDNFIPSWTSNAKKRKKIEWEPEDDSADSDNSVPGWTSIANKKKKIELEQKDDSTDSNSTSSFTSITNKKRKMELEIKDESSDPDYSVSSTTMKEKKRRKNDKNSKKTAKSRTSTPQASANTDAKSNAVKTPTSANTDAKSNAVKTPTSANTDAKSNAVMTPTSANTDAKSNAVKTPTSANTDGKSNSGETSTPKGVSSVCIVSTLCQSSDKDTKVPPSVPQEKITVGMTVLARRKAVRWKCGKITEIVEREDGGMKYKVSFEDKGKMLVSGHHIAFQCVPKVTQLFIGARLVVKCPGDEPKFCPGVLAELPTRKNRMRFLVFLDDHTPIYVGLPLLHLVCRPLTDPLDDIPDGTHKYFMRDYMKAWPYPPQTQYSVGRTVNVELNGAQKKCEVVQIDSSLIQVVFQGLIITCCERVGSRENPL</sequence>
<dbReference type="PANTHER" id="PTHR46024:SF1">
    <property type="entry name" value="HISTONE-LYSINE N-METHYLTRANSFERASE EGGLESS"/>
    <property type="match status" value="1"/>
</dbReference>
<dbReference type="Pfam" id="PF18300">
    <property type="entry name" value="DUF5604"/>
    <property type="match status" value="1"/>
</dbReference>
<dbReference type="GO" id="GO:0046974">
    <property type="term" value="F:histone H3K9 methyltransferase activity"/>
    <property type="evidence" value="ECO:0007669"/>
    <property type="project" value="TreeGrafter"/>
</dbReference>
<dbReference type="PANTHER" id="PTHR46024">
    <property type="entry name" value="HISTONE-LYSINE N-METHYLTRANSFERASE EGGLESS"/>
    <property type="match status" value="1"/>
</dbReference>
<organism evidence="5 6">
    <name type="scientific">Scomber scombrus</name>
    <name type="common">Atlantic mackerel</name>
    <name type="synonym">Scomber vernalis</name>
    <dbReference type="NCBI Taxonomy" id="13677"/>
    <lineage>
        <taxon>Eukaryota</taxon>
        <taxon>Metazoa</taxon>
        <taxon>Chordata</taxon>
        <taxon>Craniata</taxon>
        <taxon>Vertebrata</taxon>
        <taxon>Euteleostomi</taxon>
        <taxon>Actinopterygii</taxon>
        <taxon>Neopterygii</taxon>
        <taxon>Teleostei</taxon>
        <taxon>Neoteleostei</taxon>
        <taxon>Acanthomorphata</taxon>
        <taxon>Pelagiaria</taxon>
        <taxon>Scombriformes</taxon>
        <taxon>Scombridae</taxon>
        <taxon>Scomber</taxon>
    </lineage>
</organism>
<evidence type="ECO:0000256" key="3">
    <source>
        <dbReference type="SAM" id="MobiDB-lite"/>
    </source>
</evidence>
<feature type="domain" description="DUF5604" evidence="4">
    <location>
        <begin position="413"/>
        <end position="465"/>
    </location>
</feature>
<keyword evidence="6" id="KW-1185">Reference proteome</keyword>
<proteinExistence type="predicted"/>
<evidence type="ECO:0000256" key="2">
    <source>
        <dbReference type="ARBA" id="ARBA00023242"/>
    </source>
</evidence>
<evidence type="ECO:0000313" key="5">
    <source>
        <dbReference type="EMBL" id="CAK6949219.1"/>
    </source>
</evidence>
<dbReference type="GO" id="GO:0010629">
    <property type="term" value="P:negative regulation of gene expression"/>
    <property type="evidence" value="ECO:0007669"/>
    <property type="project" value="TreeGrafter"/>
</dbReference>
<feature type="compositionally biased region" description="Low complexity" evidence="3">
    <location>
        <begin position="244"/>
        <end position="253"/>
    </location>
</feature>
<evidence type="ECO:0000259" key="4">
    <source>
        <dbReference type="Pfam" id="PF18300"/>
    </source>
</evidence>
<protein>
    <submittedName>
        <fullName evidence="5">Histone-lysine N-methyltransferase SETDB1-A-like isoform X2</fullName>
    </submittedName>
</protein>
<feature type="region of interest" description="Disordered" evidence="3">
    <location>
        <begin position="80"/>
        <end position="122"/>
    </location>
</feature>
<dbReference type="GO" id="GO:0070828">
    <property type="term" value="P:heterochromatin organization"/>
    <property type="evidence" value="ECO:0007669"/>
    <property type="project" value="TreeGrafter"/>
</dbReference>
<evidence type="ECO:0000313" key="6">
    <source>
        <dbReference type="Proteomes" id="UP001314229"/>
    </source>
</evidence>